<reference evidence="5" key="3">
    <citation type="submission" date="2025-09" db="UniProtKB">
        <authorList>
            <consortium name="Ensembl"/>
        </authorList>
    </citation>
    <scope>IDENTIFICATION</scope>
</reference>
<dbReference type="GeneTree" id="ENSGT00940000164794"/>
<dbReference type="Proteomes" id="UP000007875">
    <property type="component" value="Unassembled WGS sequence"/>
</dbReference>
<name>H2YHJ7_CIOSA</name>
<evidence type="ECO:0000256" key="2">
    <source>
        <dbReference type="ARBA" id="ARBA00022598"/>
    </source>
</evidence>
<dbReference type="PANTHER" id="PTHR24096">
    <property type="entry name" value="LONG-CHAIN-FATTY-ACID--COA LIGASE"/>
    <property type="match status" value="1"/>
</dbReference>
<dbReference type="InterPro" id="IPR045851">
    <property type="entry name" value="AMP-bd_C_sf"/>
</dbReference>
<comment type="similarity">
    <text evidence="1">Belongs to the ATP-dependent AMP-binding enzyme family.</text>
</comment>
<keyword evidence="6" id="KW-1185">Reference proteome</keyword>
<dbReference type="eggNOG" id="KOG1176">
    <property type="taxonomic scope" value="Eukaryota"/>
</dbReference>
<keyword evidence="2" id="KW-0436">Ligase</keyword>
<evidence type="ECO:0008006" key="7">
    <source>
        <dbReference type="Google" id="ProtNLM"/>
    </source>
</evidence>
<dbReference type="Pfam" id="PF13193">
    <property type="entry name" value="AMP-binding_C"/>
    <property type="match status" value="1"/>
</dbReference>
<dbReference type="STRING" id="51511.ENSCSAVP00000004796"/>
<evidence type="ECO:0000259" key="3">
    <source>
        <dbReference type="Pfam" id="PF00501"/>
    </source>
</evidence>
<dbReference type="Gene3D" id="3.30.300.30">
    <property type="match status" value="1"/>
</dbReference>
<proteinExistence type="inferred from homology"/>
<dbReference type="PANTHER" id="PTHR24096:SF149">
    <property type="entry name" value="AMP-BINDING DOMAIN-CONTAINING PROTEIN-RELATED"/>
    <property type="match status" value="1"/>
</dbReference>
<feature type="domain" description="AMP-dependent synthetase/ligase" evidence="3">
    <location>
        <begin position="7"/>
        <end position="52"/>
    </location>
</feature>
<evidence type="ECO:0000259" key="4">
    <source>
        <dbReference type="Pfam" id="PF13193"/>
    </source>
</evidence>
<dbReference type="HOGENOM" id="CLU_000022_17_3_1"/>
<sequence length="191" mass="21100">MSDPILSKPRSHGFVTPNGRMKVVDLSTGKSLGCGVSGELLFKSPQVVKGYYKNLEATKNMFDSEGWFKTGDIGYFDEEGNVYISGRMKDVIKIGSAQVSPPELEAVLFEHPKIADVGVIGVPDLVGDAIQVPKAFIVKGDPSLTKEEIHSFVKEKLARYKHLRGGIEFVDELQKNATGKIRKELLRKLHQ</sequence>
<evidence type="ECO:0000256" key="1">
    <source>
        <dbReference type="ARBA" id="ARBA00006432"/>
    </source>
</evidence>
<reference evidence="6" key="1">
    <citation type="submission" date="2003-08" db="EMBL/GenBank/DDBJ databases">
        <authorList>
            <person name="Birren B."/>
            <person name="Nusbaum C."/>
            <person name="Abebe A."/>
            <person name="Abouelleil A."/>
            <person name="Adekoya E."/>
            <person name="Ait-zahra M."/>
            <person name="Allen N."/>
            <person name="Allen T."/>
            <person name="An P."/>
            <person name="Anderson M."/>
            <person name="Anderson S."/>
            <person name="Arachchi H."/>
            <person name="Armbruster J."/>
            <person name="Bachantsang P."/>
            <person name="Baldwin J."/>
            <person name="Barry A."/>
            <person name="Bayul T."/>
            <person name="Blitshsteyn B."/>
            <person name="Bloom T."/>
            <person name="Blye J."/>
            <person name="Boguslavskiy L."/>
            <person name="Borowsky M."/>
            <person name="Boukhgalter B."/>
            <person name="Brunache A."/>
            <person name="Butler J."/>
            <person name="Calixte N."/>
            <person name="Calvo S."/>
            <person name="Camarata J."/>
            <person name="Campo K."/>
            <person name="Chang J."/>
            <person name="Cheshatsang Y."/>
            <person name="Citroen M."/>
            <person name="Collymore A."/>
            <person name="Considine T."/>
            <person name="Cook A."/>
            <person name="Cooke P."/>
            <person name="Corum B."/>
            <person name="Cuomo C."/>
            <person name="David R."/>
            <person name="Dawoe T."/>
            <person name="Degray S."/>
            <person name="Dodge S."/>
            <person name="Dooley K."/>
            <person name="Dorje P."/>
            <person name="Dorjee K."/>
            <person name="Dorris L."/>
            <person name="Duffey N."/>
            <person name="Dupes A."/>
            <person name="Elkins T."/>
            <person name="Engels R."/>
            <person name="Erickson J."/>
            <person name="Farina A."/>
            <person name="Faro S."/>
            <person name="Ferreira P."/>
            <person name="Fischer H."/>
            <person name="Fitzgerald M."/>
            <person name="Foley K."/>
            <person name="Gage D."/>
            <person name="Galagan J."/>
            <person name="Gearin G."/>
            <person name="Gnerre S."/>
            <person name="Gnirke A."/>
            <person name="Goyette A."/>
            <person name="Graham J."/>
            <person name="Grandbois E."/>
            <person name="Gyaltsen K."/>
            <person name="Hafez N."/>
            <person name="Hagopian D."/>
            <person name="Hagos B."/>
            <person name="Hall J."/>
            <person name="Hatcher B."/>
            <person name="Heller A."/>
            <person name="Higgins H."/>
            <person name="Honan T."/>
            <person name="Horn A."/>
            <person name="Houde N."/>
            <person name="Hughes L."/>
            <person name="Hulme W."/>
            <person name="Husby E."/>
            <person name="Iliev I."/>
            <person name="Jaffe D."/>
            <person name="Jones C."/>
            <person name="Kamal M."/>
            <person name="Kamat A."/>
            <person name="Kamvysselis M."/>
            <person name="Karlsson E."/>
            <person name="Kells C."/>
            <person name="Kieu A."/>
            <person name="Kisner P."/>
            <person name="Kodira C."/>
            <person name="Kulbokas E."/>
            <person name="Labutti K."/>
            <person name="Lama D."/>
            <person name="Landers T."/>
            <person name="Leger J."/>
            <person name="Levine S."/>
            <person name="Lewis D."/>
            <person name="Lewis T."/>
            <person name="Lindblad-toh K."/>
            <person name="Liu X."/>
            <person name="Lokyitsang T."/>
            <person name="Lokyitsang Y."/>
            <person name="Lucien O."/>
            <person name="Lui A."/>
            <person name="Ma L.J."/>
            <person name="Mabbitt R."/>
            <person name="Macdonald J."/>
            <person name="Maclean C."/>
            <person name="Major J."/>
            <person name="Manning J."/>
            <person name="Marabella R."/>
            <person name="Maru K."/>
            <person name="Matthews C."/>
            <person name="Mauceli E."/>
            <person name="Mccarthy M."/>
            <person name="Mcdonough S."/>
            <person name="Mcghee T."/>
            <person name="Meldrim J."/>
            <person name="Meneus L."/>
            <person name="Mesirov J."/>
            <person name="Mihalev A."/>
            <person name="Mihova T."/>
            <person name="Mikkelsen T."/>
            <person name="Mlenga V."/>
            <person name="Moru K."/>
            <person name="Mozes J."/>
            <person name="Mulrain L."/>
            <person name="Munson G."/>
            <person name="Naylor J."/>
            <person name="Newes C."/>
            <person name="Nguyen C."/>
            <person name="Nguyen N."/>
            <person name="Nguyen T."/>
            <person name="Nicol R."/>
            <person name="Nielsen C."/>
            <person name="Nizzari M."/>
            <person name="Norbu C."/>
            <person name="Norbu N."/>
            <person name="O'donnell P."/>
            <person name="Okoawo O."/>
            <person name="O'leary S."/>
            <person name="Omotosho B."/>
            <person name="O'neill K."/>
            <person name="Osman S."/>
            <person name="Parker S."/>
            <person name="Perrin D."/>
            <person name="Phunkhang P."/>
            <person name="Piqani B."/>
            <person name="Purcell S."/>
            <person name="Rachupka T."/>
            <person name="Ramasamy U."/>
            <person name="Rameau R."/>
            <person name="Ray V."/>
            <person name="Raymond C."/>
            <person name="Retta R."/>
            <person name="Richardson S."/>
            <person name="Rise C."/>
            <person name="Rodriguez J."/>
            <person name="Rogers J."/>
            <person name="Rogov P."/>
            <person name="Rutman M."/>
            <person name="Schupbach R."/>
            <person name="Seaman C."/>
            <person name="Settipalli S."/>
            <person name="Sharpe T."/>
            <person name="Sheridan J."/>
            <person name="Sherpa N."/>
            <person name="Shi J."/>
            <person name="Smirnov S."/>
            <person name="Smith C."/>
            <person name="Sougnez C."/>
            <person name="Spencer B."/>
            <person name="Stalker J."/>
            <person name="Stange-thomann N."/>
            <person name="Stavropoulos S."/>
            <person name="Stetson K."/>
            <person name="Stone C."/>
            <person name="Stone S."/>
            <person name="Stubbs M."/>
            <person name="Talamas J."/>
            <person name="Tchuinga P."/>
            <person name="Tenzing P."/>
            <person name="Tesfaye S."/>
            <person name="Theodore J."/>
            <person name="Thoulutsang Y."/>
            <person name="Topham K."/>
            <person name="Towey S."/>
            <person name="Tsamla T."/>
            <person name="Tsomo N."/>
            <person name="Vallee D."/>
            <person name="Vassiliev H."/>
            <person name="Venkataraman V."/>
            <person name="Vinson J."/>
            <person name="Vo A."/>
            <person name="Wade C."/>
            <person name="Wang S."/>
            <person name="Wangchuk T."/>
            <person name="Wangdi T."/>
            <person name="Whittaker C."/>
            <person name="Wilkinson J."/>
            <person name="Wu Y."/>
            <person name="Wyman D."/>
            <person name="Yadav S."/>
            <person name="Yang S."/>
            <person name="Yang X."/>
            <person name="Yeager S."/>
            <person name="Yee E."/>
            <person name="Young G."/>
            <person name="Zainoun J."/>
            <person name="Zembeck L."/>
            <person name="Zimmer A."/>
            <person name="Zody M."/>
            <person name="Lander E."/>
        </authorList>
    </citation>
    <scope>NUCLEOTIDE SEQUENCE [LARGE SCALE GENOMIC DNA]</scope>
</reference>
<dbReference type="SUPFAM" id="SSF56801">
    <property type="entry name" value="Acetyl-CoA synthetase-like"/>
    <property type="match status" value="1"/>
</dbReference>
<dbReference type="InParanoid" id="H2YHJ7"/>
<dbReference type="Ensembl" id="ENSCSAVT00000004864.1">
    <property type="protein sequence ID" value="ENSCSAVP00000004796.1"/>
    <property type="gene ID" value="ENSCSAVG00000002858.1"/>
</dbReference>
<accession>H2YHJ7</accession>
<dbReference type="OMA" id="NQLFRCK"/>
<dbReference type="InterPro" id="IPR000873">
    <property type="entry name" value="AMP-dep_synth/lig_dom"/>
</dbReference>
<organism evidence="5 6">
    <name type="scientific">Ciona savignyi</name>
    <name type="common">Pacific transparent sea squirt</name>
    <dbReference type="NCBI Taxonomy" id="51511"/>
    <lineage>
        <taxon>Eukaryota</taxon>
        <taxon>Metazoa</taxon>
        <taxon>Chordata</taxon>
        <taxon>Tunicata</taxon>
        <taxon>Ascidiacea</taxon>
        <taxon>Phlebobranchia</taxon>
        <taxon>Cionidae</taxon>
        <taxon>Ciona</taxon>
    </lineage>
</organism>
<dbReference type="AlphaFoldDB" id="H2YHJ7"/>
<dbReference type="InterPro" id="IPR025110">
    <property type="entry name" value="AMP-bd_C"/>
</dbReference>
<dbReference type="Gene3D" id="2.30.38.10">
    <property type="entry name" value="Luciferase, Domain 3"/>
    <property type="match status" value="1"/>
</dbReference>
<dbReference type="GO" id="GO:0016405">
    <property type="term" value="F:CoA-ligase activity"/>
    <property type="evidence" value="ECO:0007669"/>
    <property type="project" value="TreeGrafter"/>
</dbReference>
<dbReference type="Pfam" id="PF00501">
    <property type="entry name" value="AMP-binding"/>
    <property type="match status" value="1"/>
</dbReference>
<evidence type="ECO:0000313" key="6">
    <source>
        <dbReference type="Proteomes" id="UP000007875"/>
    </source>
</evidence>
<protein>
    <recommendedName>
        <fullName evidence="7">AMP-dependent synthetase/ligase domain-containing protein</fullName>
    </recommendedName>
</protein>
<feature type="domain" description="AMP-binding enzyme C-terminal" evidence="4">
    <location>
        <begin position="103"/>
        <end position="180"/>
    </location>
</feature>
<evidence type="ECO:0000313" key="5">
    <source>
        <dbReference type="Ensembl" id="ENSCSAVP00000004796.1"/>
    </source>
</evidence>
<reference evidence="5" key="2">
    <citation type="submission" date="2025-08" db="UniProtKB">
        <authorList>
            <consortium name="Ensembl"/>
        </authorList>
    </citation>
    <scope>IDENTIFICATION</scope>
</reference>